<feature type="compositionally biased region" description="Basic and acidic residues" evidence="2">
    <location>
        <begin position="29"/>
        <end position="42"/>
    </location>
</feature>
<dbReference type="GO" id="GO:0070626">
    <property type="term" value="F:(S)-2-(5-amino-1-(5-phospho-D-ribosyl)imidazole-4-carboxamido) succinate lyase (fumarate-forming) activity"/>
    <property type="evidence" value="ECO:0007669"/>
    <property type="project" value="TreeGrafter"/>
</dbReference>
<feature type="region of interest" description="Disordered" evidence="2">
    <location>
        <begin position="18"/>
        <end position="44"/>
    </location>
</feature>
<dbReference type="PANTHER" id="PTHR43172">
    <property type="entry name" value="ADENYLOSUCCINATE LYASE"/>
    <property type="match status" value="1"/>
</dbReference>
<keyword evidence="1" id="KW-0456">Lyase</keyword>
<evidence type="ECO:0000256" key="2">
    <source>
        <dbReference type="SAM" id="MobiDB-lite"/>
    </source>
</evidence>
<protein>
    <submittedName>
        <fullName evidence="3">Uncharacterized protein</fullName>
    </submittedName>
</protein>
<dbReference type="Proteomes" id="UP000270834">
    <property type="component" value="Unassembled WGS sequence"/>
</dbReference>
<dbReference type="PANTHER" id="PTHR43172:SF1">
    <property type="entry name" value="ADENYLOSUCCINATE LYASE"/>
    <property type="match status" value="1"/>
</dbReference>
<dbReference type="GO" id="GO:0004018">
    <property type="term" value="F:N6-(1,2-dicarboxyethyl)AMP AMP-lyase (fumarate-forming) activity"/>
    <property type="evidence" value="ECO:0007669"/>
    <property type="project" value="TreeGrafter"/>
</dbReference>
<proteinExistence type="predicted"/>
<dbReference type="InterPro" id="IPR008948">
    <property type="entry name" value="L-Aspartase-like"/>
</dbReference>
<name>A0A3M5DCT4_PSEAI</name>
<gene>
    <name evidence="3" type="ORF">ALP65_01610</name>
</gene>
<dbReference type="InterPro" id="IPR024083">
    <property type="entry name" value="Fumarase/histidase_N"/>
</dbReference>
<dbReference type="SUPFAM" id="SSF48557">
    <property type="entry name" value="L-aspartase-like"/>
    <property type="match status" value="1"/>
</dbReference>
<evidence type="ECO:0000256" key="1">
    <source>
        <dbReference type="ARBA" id="ARBA00023239"/>
    </source>
</evidence>
<reference evidence="3 4" key="1">
    <citation type="submission" date="2018-08" db="EMBL/GenBank/DDBJ databases">
        <title>Recombination of ecologically and evolutionarily significant loci maintains genetic cohesion in the Pseudomonas syringae species complex.</title>
        <authorList>
            <person name="Dillon M."/>
            <person name="Thakur S."/>
            <person name="Almeida R.N.D."/>
            <person name="Weir B.S."/>
            <person name="Guttman D.S."/>
        </authorList>
    </citation>
    <scope>NUCLEOTIDE SEQUENCE [LARGE SCALE GENOMIC DNA]</scope>
    <source>
        <strain evidence="3 4">ICMP 7846</strain>
    </source>
</reference>
<evidence type="ECO:0000313" key="3">
    <source>
        <dbReference type="EMBL" id="RMS47805.1"/>
    </source>
</evidence>
<dbReference type="AlphaFoldDB" id="A0A3M5DCT4"/>
<evidence type="ECO:0000313" key="4">
    <source>
        <dbReference type="Proteomes" id="UP000270834"/>
    </source>
</evidence>
<dbReference type="EMBL" id="RBSQ01001104">
    <property type="protein sequence ID" value="RMS47805.1"/>
    <property type="molecule type" value="Genomic_DNA"/>
</dbReference>
<comment type="caution">
    <text evidence="3">The sequence shown here is derived from an EMBL/GenBank/DDBJ whole genome shotgun (WGS) entry which is preliminary data.</text>
</comment>
<organism evidence="3 4">
    <name type="scientific">Pseudomonas aeruginosa</name>
    <dbReference type="NCBI Taxonomy" id="287"/>
    <lineage>
        <taxon>Bacteria</taxon>
        <taxon>Pseudomonadati</taxon>
        <taxon>Pseudomonadota</taxon>
        <taxon>Gammaproteobacteria</taxon>
        <taxon>Pseudomonadales</taxon>
        <taxon>Pseudomonadaceae</taxon>
        <taxon>Pseudomonas</taxon>
    </lineage>
</organism>
<dbReference type="GO" id="GO:0044208">
    <property type="term" value="P:'de novo' AMP biosynthetic process"/>
    <property type="evidence" value="ECO:0007669"/>
    <property type="project" value="TreeGrafter"/>
</dbReference>
<accession>A0A3M5DCT4</accession>
<dbReference type="Gene3D" id="1.10.275.10">
    <property type="entry name" value="Fumarase/aspartase (N-terminal domain)"/>
    <property type="match status" value="1"/>
</dbReference>
<sequence>MDAESLEMLARSSCTAHPQSFGGAPAESSCKHEHSHIVDSKTHGGGYAGPVSRRIFCSHCRLQRWLDVEAALALAQADVGVIPPEAALEIAKAARLSAVDLQQIKARSASVCHTRRHPPAQMPA</sequence>
<dbReference type="GO" id="GO:0005829">
    <property type="term" value="C:cytosol"/>
    <property type="evidence" value="ECO:0007669"/>
    <property type="project" value="TreeGrafter"/>
</dbReference>